<keyword evidence="2" id="KW-1185">Reference proteome</keyword>
<proteinExistence type="predicted"/>
<dbReference type="AlphaFoldDB" id="A0A448WA49"/>
<accession>A0A448WA49</accession>
<sequence>MCTLVSYRLHVQTHHVLFTTPKCEGLYGNPFAFASSICPRRSAVVVESHVSHPRPNMACQRHISLRPFGLSFLSPVLLPQFAIFPLPTTTPRPCCPHIQPEGIDAIVWWKDEEITSFRRQKTECDLSMQPATFIHYSLIFTGPHHSPAPTIPPYTSHRSGGVIRQSLLATLGFSYRKKCTNLCYAICCIFHVIGKTMKI</sequence>
<name>A0A448WA49_9PLAT</name>
<evidence type="ECO:0000313" key="2">
    <source>
        <dbReference type="Proteomes" id="UP000784294"/>
    </source>
</evidence>
<comment type="caution">
    <text evidence="1">The sequence shown here is derived from an EMBL/GenBank/DDBJ whole genome shotgun (WGS) entry which is preliminary data.</text>
</comment>
<reference evidence="1" key="1">
    <citation type="submission" date="2018-11" db="EMBL/GenBank/DDBJ databases">
        <authorList>
            <consortium name="Pathogen Informatics"/>
        </authorList>
    </citation>
    <scope>NUCLEOTIDE SEQUENCE</scope>
</reference>
<gene>
    <name evidence="1" type="ORF">PXEA_LOCUS302</name>
</gene>
<dbReference type="EMBL" id="CAAALY010000532">
    <property type="protein sequence ID" value="VEL06862.1"/>
    <property type="molecule type" value="Genomic_DNA"/>
</dbReference>
<dbReference type="Proteomes" id="UP000784294">
    <property type="component" value="Unassembled WGS sequence"/>
</dbReference>
<protein>
    <submittedName>
        <fullName evidence="1">Uncharacterized protein</fullName>
    </submittedName>
</protein>
<evidence type="ECO:0000313" key="1">
    <source>
        <dbReference type="EMBL" id="VEL06862.1"/>
    </source>
</evidence>
<organism evidence="1 2">
    <name type="scientific">Protopolystoma xenopodis</name>
    <dbReference type="NCBI Taxonomy" id="117903"/>
    <lineage>
        <taxon>Eukaryota</taxon>
        <taxon>Metazoa</taxon>
        <taxon>Spiralia</taxon>
        <taxon>Lophotrochozoa</taxon>
        <taxon>Platyhelminthes</taxon>
        <taxon>Monogenea</taxon>
        <taxon>Polyopisthocotylea</taxon>
        <taxon>Polystomatidea</taxon>
        <taxon>Polystomatidae</taxon>
        <taxon>Protopolystoma</taxon>
    </lineage>
</organism>